<feature type="transmembrane region" description="Helical" evidence="7">
    <location>
        <begin position="168"/>
        <end position="189"/>
    </location>
</feature>
<organism evidence="9 10">
    <name type="scientific">Esox lucius</name>
    <name type="common">Northern pike</name>
    <dbReference type="NCBI Taxonomy" id="8010"/>
    <lineage>
        <taxon>Eukaryota</taxon>
        <taxon>Metazoa</taxon>
        <taxon>Chordata</taxon>
        <taxon>Craniata</taxon>
        <taxon>Vertebrata</taxon>
        <taxon>Euteleostomi</taxon>
        <taxon>Actinopterygii</taxon>
        <taxon>Neopterygii</taxon>
        <taxon>Teleostei</taxon>
        <taxon>Protacanthopterygii</taxon>
        <taxon>Esociformes</taxon>
        <taxon>Esocidae</taxon>
        <taxon>Esox</taxon>
    </lineage>
</organism>
<gene>
    <name evidence="9" type="primary">XKR9</name>
</gene>
<reference evidence="9 10" key="1">
    <citation type="submission" date="2020-02" db="EMBL/GenBank/DDBJ databases">
        <title>Esox lucius (northern pike) genome, fEsoLuc1, primary haplotype.</title>
        <authorList>
            <person name="Myers G."/>
            <person name="Karagic N."/>
            <person name="Meyer A."/>
            <person name="Pippel M."/>
            <person name="Reichard M."/>
            <person name="Winkler S."/>
            <person name="Tracey A."/>
            <person name="Sims Y."/>
            <person name="Howe K."/>
            <person name="Rhie A."/>
            <person name="Formenti G."/>
            <person name="Durbin R."/>
            <person name="Fedrigo O."/>
            <person name="Jarvis E.D."/>
        </authorList>
    </citation>
    <scope>NUCLEOTIDE SEQUENCE [LARGE SCALE GENOMIC DNA]</scope>
</reference>
<feature type="region of interest" description="Disordered" evidence="8">
    <location>
        <begin position="359"/>
        <end position="378"/>
    </location>
</feature>
<dbReference type="PANTHER" id="PTHR16024">
    <property type="entry name" value="XK-RELATED PROTEIN"/>
    <property type="match status" value="1"/>
</dbReference>
<feature type="transmembrane region" description="Helical" evidence="7">
    <location>
        <begin position="13"/>
        <end position="35"/>
    </location>
</feature>
<dbReference type="Ensembl" id="ENSELUT00000097358.1">
    <property type="protein sequence ID" value="ENSELUP00000085924.1"/>
    <property type="gene ID" value="ENSELUG00000037285.1"/>
</dbReference>
<accession>A0AAY5K9P8</accession>
<evidence type="ECO:0000256" key="3">
    <source>
        <dbReference type="ARBA" id="ARBA00022475"/>
    </source>
</evidence>
<dbReference type="CTD" id="389668"/>
<dbReference type="RefSeq" id="XP_010884285.1">
    <property type="nucleotide sequence ID" value="XM_010885983.3"/>
</dbReference>
<dbReference type="InterPro" id="IPR050895">
    <property type="entry name" value="XK-related_scramblase"/>
</dbReference>
<reference evidence="9" key="3">
    <citation type="submission" date="2025-09" db="UniProtKB">
        <authorList>
            <consortium name="Ensembl"/>
        </authorList>
    </citation>
    <scope>IDENTIFICATION</scope>
</reference>
<feature type="compositionally biased region" description="Acidic residues" evidence="8">
    <location>
        <begin position="359"/>
        <end position="372"/>
    </location>
</feature>
<dbReference type="GO" id="GO:0005886">
    <property type="term" value="C:plasma membrane"/>
    <property type="evidence" value="ECO:0007669"/>
    <property type="project" value="UniProtKB-SubCell"/>
</dbReference>
<dbReference type="AlphaFoldDB" id="A0AAY5K9P8"/>
<feature type="transmembrane region" description="Helical" evidence="7">
    <location>
        <begin position="267"/>
        <end position="284"/>
    </location>
</feature>
<feature type="transmembrane region" description="Helical" evidence="7">
    <location>
        <begin position="85"/>
        <end position="106"/>
    </location>
</feature>
<feature type="transmembrane region" description="Helical" evidence="7">
    <location>
        <begin position="210"/>
        <end position="232"/>
    </location>
</feature>
<dbReference type="Proteomes" id="UP000265140">
    <property type="component" value="Chromosome 21"/>
</dbReference>
<evidence type="ECO:0000256" key="6">
    <source>
        <dbReference type="ARBA" id="ARBA00023136"/>
    </source>
</evidence>
<proteinExistence type="inferred from homology"/>
<keyword evidence="4 7" id="KW-0812">Transmembrane</keyword>
<evidence type="ECO:0000256" key="7">
    <source>
        <dbReference type="RuleBase" id="RU910716"/>
    </source>
</evidence>
<comment type="similarity">
    <text evidence="2 7">Belongs to the XK family.</text>
</comment>
<evidence type="ECO:0000256" key="5">
    <source>
        <dbReference type="ARBA" id="ARBA00022989"/>
    </source>
</evidence>
<feature type="transmembrane region" description="Helical" evidence="7">
    <location>
        <begin position="323"/>
        <end position="347"/>
    </location>
</feature>
<evidence type="ECO:0000256" key="1">
    <source>
        <dbReference type="ARBA" id="ARBA00004651"/>
    </source>
</evidence>
<dbReference type="GeneTree" id="ENSGT01140000282565"/>
<evidence type="ECO:0000256" key="2">
    <source>
        <dbReference type="ARBA" id="ARBA00008789"/>
    </source>
</evidence>
<keyword evidence="10" id="KW-1185">Reference proteome</keyword>
<dbReference type="InterPro" id="IPR018629">
    <property type="entry name" value="XK-rel"/>
</dbReference>
<dbReference type="PANTHER" id="PTHR16024:SF13">
    <property type="entry name" value="XK-RELATED PROTEIN 9"/>
    <property type="match status" value="1"/>
</dbReference>
<evidence type="ECO:0000256" key="8">
    <source>
        <dbReference type="SAM" id="MobiDB-lite"/>
    </source>
</evidence>
<keyword evidence="5 7" id="KW-1133">Transmembrane helix</keyword>
<feature type="transmembrane region" description="Helical" evidence="7">
    <location>
        <begin position="296"/>
        <end position="314"/>
    </location>
</feature>
<name>A0AAY5K9P8_ESOLU</name>
<protein>
    <recommendedName>
        <fullName evidence="7">XK-related protein</fullName>
    </recommendedName>
</protein>
<dbReference type="KEGG" id="els:105019644"/>
<comment type="subcellular location">
    <subcellularLocation>
        <location evidence="1">Cell membrane</location>
        <topology evidence="1">Multi-pass membrane protein</topology>
    </subcellularLocation>
    <subcellularLocation>
        <location evidence="7">Membrane</location>
        <topology evidence="7">Multi-pass membrane protein</topology>
    </subcellularLocation>
</comment>
<evidence type="ECO:0000256" key="4">
    <source>
        <dbReference type="ARBA" id="ARBA00022692"/>
    </source>
</evidence>
<keyword evidence="6 7" id="KW-0472">Membrane</keyword>
<evidence type="ECO:0000313" key="10">
    <source>
        <dbReference type="Proteomes" id="UP000265140"/>
    </source>
</evidence>
<dbReference type="GeneID" id="105019644"/>
<sequence length="386" mass="44110">MIQTESEFTKLRWWVTILGLLFYLADILTDVALSVSFFRGEYLLWAGLTVLFVVVGSMVTQIFSYTWYRDDMRNTLVQTGTYQKMGGLVGIHVTQMGMFNRYYWLLRMGHRVLWSRPPVPVDDSRDFHLHLFGQAADLSMLKLFETFLESSPQLLLQLYIMLSSNHWSMLQCVSMAFSLVNIAWALVDYRRCLRRSLSKVREMPCGFPTLFYFLYKLFTITSHILCISLFLVVSPFSLLGLAGLGLAGTLWACQVQTDFCKSKSLEVLYRIVVGIILVFTFFNVKGQNTRGHMSVYYLLYGLVNFSGPCLLILVKPDMGAKEFFWPMTGVIFGGTLLGLGCLCLFYSCLHPTGNPMEADEVDGSMDQDDEAEKPETQTRIRSFLQL</sequence>
<feature type="transmembrane region" description="Helical" evidence="7">
    <location>
        <begin position="42"/>
        <end position="65"/>
    </location>
</feature>
<dbReference type="Pfam" id="PF09815">
    <property type="entry name" value="XK-related"/>
    <property type="match status" value="1"/>
</dbReference>
<keyword evidence="3" id="KW-1003">Cell membrane</keyword>
<evidence type="ECO:0000313" key="9">
    <source>
        <dbReference type="Ensembl" id="ENSELUP00000085924.1"/>
    </source>
</evidence>
<reference evidence="9" key="2">
    <citation type="submission" date="2025-08" db="UniProtKB">
        <authorList>
            <consortium name="Ensembl"/>
        </authorList>
    </citation>
    <scope>IDENTIFICATION</scope>
</reference>